<name>A0A8D8M3D8_9HEMI</name>
<dbReference type="EMBL" id="HBUF01050314">
    <property type="protein sequence ID" value="CAG6621496.1"/>
    <property type="molecule type" value="Transcribed_RNA"/>
</dbReference>
<organism evidence="1">
    <name type="scientific">Cacopsylla melanoneura</name>
    <dbReference type="NCBI Taxonomy" id="428564"/>
    <lineage>
        <taxon>Eukaryota</taxon>
        <taxon>Metazoa</taxon>
        <taxon>Ecdysozoa</taxon>
        <taxon>Arthropoda</taxon>
        <taxon>Hexapoda</taxon>
        <taxon>Insecta</taxon>
        <taxon>Pterygota</taxon>
        <taxon>Neoptera</taxon>
        <taxon>Paraneoptera</taxon>
        <taxon>Hemiptera</taxon>
        <taxon>Sternorrhyncha</taxon>
        <taxon>Psylloidea</taxon>
        <taxon>Psyllidae</taxon>
        <taxon>Psyllinae</taxon>
        <taxon>Cacopsylla</taxon>
    </lineage>
</organism>
<dbReference type="EMBL" id="HBUF01549966">
    <property type="protein sequence ID" value="CAG6758611.1"/>
    <property type="molecule type" value="Transcribed_RNA"/>
</dbReference>
<proteinExistence type="predicted"/>
<dbReference type="EMBL" id="HBUF01355894">
    <property type="protein sequence ID" value="CAG6717463.1"/>
    <property type="molecule type" value="Transcribed_RNA"/>
</dbReference>
<evidence type="ECO:0000313" key="1">
    <source>
        <dbReference type="EMBL" id="CAG6621500.1"/>
    </source>
</evidence>
<dbReference type="EMBL" id="HBUF01050313">
    <property type="protein sequence ID" value="CAG6621494.1"/>
    <property type="molecule type" value="Transcribed_RNA"/>
</dbReference>
<dbReference type="EMBL" id="HBUF01549965">
    <property type="protein sequence ID" value="CAG6758609.1"/>
    <property type="molecule type" value="Transcribed_RNA"/>
</dbReference>
<dbReference type="EMBL" id="HBUF01355893">
    <property type="protein sequence ID" value="CAG6717461.1"/>
    <property type="molecule type" value="Transcribed_RNA"/>
</dbReference>
<dbReference type="AlphaFoldDB" id="A0A8D8M3D8"/>
<dbReference type="EMBL" id="HBUF01050315">
    <property type="protein sequence ID" value="CAG6621498.1"/>
    <property type="molecule type" value="Transcribed_RNA"/>
</dbReference>
<protein>
    <submittedName>
        <fullName evidence="1">Uncharacterized protein</fullName>
    </submittedName>
</protein>
<dbReference type="EMBL" id="HBUF01355895">
    <property type="protein sequence ID" value="CAG6717465.1"/>
    <property type="molecule type" value="Transcribed_RNA"/>
</dbReference>
<sequence>MSCRNMLGVRNDKSDLSSDMYEIGLELMTASQSLSIVNNSSQLTVAFPSTRFSKGFKMPIKRSQKPPHQGAEGGLNRHCIFLVAQYLAISSQSSLQLTLWNPIKFFPLSL</sequence>
<dbReference type="EMBL" id="HBUF01549967">
    <property type="protein sequence ID" value="CAG6758613.1"/>
    <property type="molecule type" value="Transcribed_RNA"/>
</dbReference>
<reference evidence="1" key="1">
    <citation type="submission" date="2021-05" db="EMBL/GenBank/DDBJ databases">
        <authorList>
            <person name="Alioto T."/>
            <person name="Alioto T."/>
            <person name="Gomez Garrido J."/>
        </authorList>
    </citation>
    <scope>NUCLEOTIDE SEQUENCE</scope>
</reference>
<accession>A0A8D8M3D8</accession>
<dbReference type="EMBL" id="HBUF01549968">
    <property type="protein sequence ID" value="CAG6758616.1"/>
    <property type="molecule type" value="Transcribed_RNA"/>
</dbReference>
<dbReference type="EMBL" id="HBUF01050316">
    <property type="protein sequence ID" value="CAG6621500.1"/>
    <property type="molecule type" value="Transcribed_RNA"/>
</dbReference>